<evidence type="ECO:0000256" key="1">
    <source>
        <dbReference type="SAM" id="MobiDB-lite"/>
    </source>
</evidence>
<reference evidence="2 3" key="1">
    <citation type="submission" date="2021-06" db="EMBL/GenBank/DDBJ databases">
        <authorList>
            <person name="Palmer J.M."/>
        </authorList>
    </citation>
    <scope>NUCLEOTIDE SEQUENCE [LARGE SCALE GENOMIC DNA]</scope>
    <source>
        <strain evidence="2 3">AS_MEX2019</strain>
        <tissue evidence="2">Muscle</tissue>
    </source>
</reference>
<keyword evidence="3" id="KW-1185">Reference proteome</keyword>
<evidence type="ECO:0000313" key="2">
    <source>
        <dbReference type="EMBL" id="MEQ2296951.1"/>
    </source>
</evidence>
<comment type="caution">
    <text evidence="2">The sequence shown here is derived from an EMBL/GenBank/DDBJ whole genome shotgun (WGS) entry which is preliminary data.</text>
</comment>
<gene>
    <name evidence="2" type="ORF">AMECASPLE_029832</name>
</gene>
<feature type="region of interest" description="Disordered" evidence="1">
    <location>
        <begin position="1"/>
        <end position="42"/>
    </location>
</feature>
<organism evidence="2 3">
    <name type="scientific">Ameca splendens</name>
    <dbReference type="NCBI Taxonomy" id="208324"/>
    <lineage>
        <taxon>Eukaryota</taxon>
        <taxon>Metazoa</taxon>
        <taxon>Chordata</taxon>
        <taxon>Craniata</taxon>
        <taxon>Vertebrata</taxon>
        <taxon>Euteleostomi</taxon>
        <taxon>Actinopterygii</taxon>
        <taxon>Neopterygii</taxon>
        <taxon>Teleostei</taxon>
        <taxon>Neoteleostei</taxon>
        <taxon>Acanthomorphata</taxon>
        <taxon>Ovalentaria</taxon>
        <taxon>Atherinomorphae</taxon>
        <taxon>Cyprinodontiformes</taxon>
        <taxon>Goodeidae</taxon>
        <taxon>Ameca</taxon>
    </lineage>
</organism>
<name>A0ABV0YT30_9TELE</name>
<dbReference type="EMBL" id="JAHRIP010041085">
    <property type="protein sequence ID" value="MEQ2296951.1"/>
    <property type="molecule type" value="Genomic_DNA"/>
</dbReference>
<accession>A0ABV0YT30</accession>
<sequence>MLSLPQDRNLASHVFPSRPGIRKPSPKPGDLPRVFPLSASSPGNNKSLTWCSVCGSARGSGNYPRT</sequence>
<evidence type="ECO:0000313" key="3">
    <source>
        <dbReference type="Proteomes" id="UP001469553"/>
    </source>
</evidence>
<proteinExistence type="predicted"/>
<dbReference type="Proteomes" id="UP001469553">
    <property type="component" value="Unassembled WGS sequence"/>
</dbReference>
<protein>
    <submittedName>
        <fullName evidence="2">Uncharacterized protein</fullName>
    </submittedName>
</protein>